<evidence type="ECO:0000256" key="3">
    <source>
        <dbReference type="ARBA" id="ARBA00022603"/>
    </source>
</evidence>
<comment type="catalytic activity">
    <reaction evidence="8">
        <text>a 2'-deoxycytidine in DNA + S-adenosyl-L-methionine = an N(4)-methyl-2'-deoxycytidine in DNA + S-adenosyl-L-homocysteine + H(+)</text>
        <dbReference type="Rhea" id="RHEA:16857"/>
        <dbReference type="Rhea" id="RHEA-COMP:11369"/>
        <dbReference type="Rhea" id="RHEA-COMP:13674"/>
        <dbReference type="ChEBI" id="CHEBI:15378"/>
        <dbReference type="ChEBI" id="CHEBI:57856"/>
        <dbReference type="ChEBI" id="CHEBI:59789"/>
        <dbReference type="ChEBI" id="CHEBI:85452"/>
        <dbReference type="ChEBI" id="CHEBI:137933"/>
        <dbReference type="EC" id="2.1.1.113"/>
    </reaction>
</comment>
<evidence type="ECO:0000256" key="4">
    <source>
        <dbReference type="ARBA" id="ARBA00022679"/>
    </source>
</evidence>
<organism evidence="10 11">
    <name type="scientific">Hominisplanchenecus faecis</name>
    <dbReference type="NCBI Taxonomy" id="2885351"/>
    <lineage>
        <taxon>Bacteria</taxon>
        <taxon>Bacillati</taxon>
        <taxon>Bacillota</taxon>
        <taxon>Clostridia</taxon>
        <taxon>Lachnospirales</taxon>
        <taxon>Lachnospiraceae</taxon>
        <taxon>Hominisplanchenecus</taxon>
    </lineage>
</organism>
<feature type="domain" description="DNA methylase N-4/N-6" evidence="9">
    <location>
        <begin position="22"/>
        <end position="89"/>
    </location>
</feature>
<dbReference type="InterPro" id="IPR029063">
    <property type="entry name" value="SAM-dependent_MTases_sf"/>
</dbReference>
<reference evidence="10 11" key="1">
    <citation type="submission" date="2021-10" db="EMBL/GenBank/DDBJ databases">
        <title>Anaerobic single-cell dispensing facilitates the cultivation of human gut bacteria.</title>
        <authorList>
            <person name="Afrizal A."/>
        </authorList>
    </citation>
    <scope>NUCLEOTIDE SEQUENCE [LARGE SCALE GENOMIC DNA]</scope>
    <source>
        <strain evidence="10 11">CLA-AA-H246</strain>
    </source>
</reference>
<keyword evidence="5" id="KW-0949">S-adenosyl-L-methionine</keyword>
<evidence type="ECO:0000313" key="10">
    <source>
        <dbReference type="EMBL" id="MCC2149277.1"/>
    </source>
</evidence>
<comment type="similarity">
    <text evidence="1">Belongs to the N(4)/N(6)-methyltransferase family. N(4) subfamily.</text>
</comment>
<proteinExistence type="inferred from homology"/>
<dbReference type="EMBL" id="JAJEQE010000025">
    <property type="protein sequence ID" value="MCC2149277.1"/>
    <property type="molecule type" value="Genomic_DNA"/>
</dbReference>
<comment type="caution">
    <text evidence="10">The sequence shown here is derived from an EMBL/GenBank/DDBJ whole genome shotgun (WGS) entry which is preliminary data.</text>
</comment>
<evidence type="ECO:0000256" key="8">
    <source>
        <dbReference type="ARBA" id="ARBA00049120"/>
    </source>
</evidence>
<keyword evidence="11" id="KW-1185">Reference proteome</keyword>
<evidence type="ECO:0000259" key="9">
    <source>
        <dbReference type="Pfam" id="PF01555"/>
    </source>
</evidence>
<evidence type="ECO:0000256" key="1">
    <source>
        <dbReference type="ARBA" id="ARBA00010203"/>
    </source>
</evidence>
<evidence type="ECO:0000256" key="5">
    <source>
        <dbReference type="ARBA" id="ARBA00022691"/>
    </source>
</evidence>
<dbReference type="Gene3D" id="3.40.50.150">
    <property type="entry name" value="Vaccinia Virus protein VP39"/>
    <property type="match status" value="2"/>
</dbReference>
<keyword evidence="6" id="KW-0680">Restriction system</keyword>
<evidence type="ECO:0000256" key="6">
    <source>
        <dbReference type="ARBA" id="ARBA00022747"/>
    </source>
</evidence>
<dbReference type="SUPFAM" id="SSF53335">
    <property type="entry name" value="S-adenosyl-L-methionine-dependent methyltransferases"/>
    <property type="match status" value="2"/>
</dbReference>
<protein>
    <recommendedName>
        <fullName evidence="2">site-specific DNA-methyltransferase (cytosine-N(4)-specific)</fullName>
        <ecNumber evidence="2">2.1.1.113</ecNumber>
    </recommendedName>
</protein>
<name>A0ABS8EXX3_9FIRM</name>
<gene>
    <name evidence="10" type="ORF">LKD42_08410</name>
</gene>
<dbReference type="InterPro" id="IPR017985">
    <property type="entry name" value="MeTrfase_CN4_CS"/>
</dbReference>
<sequence length="393" mass="45237">MGVLYENFKSIPIDNEEISQSELNIDNKTRSNLFCWNGQFSPQFIETMLKKYAKQDFLVLDPFLGSGTTVSECARLGISAYGVELNVSAFWMAKTYECSNLSLMERWRIVAEVDKIISLIPNNKNILDYILQGIKRNDDIMVTNILSTLVIVMDVYKNAITIELVNIKWEWLKNLILTLPYSEEKICVNRGDSRNIALNDSVADMVITSPPYINVFNYHQKYRRSVEALGYDVLKIARSEFGANRKNRGNRFLTVIQYCIDMALSLNEAIRVCKNGSRMIYVVGRESSVLGYSFCNSELIYNIGKEIFDLKLLLRQERVFKNRYGQMIYEDIIHFENKKCKISEDEIIEKARMIAIKSLKKKLEIVPTTKNTVFLTEAISKALKVKESEVAYG</sequence>
<keyword evidence="3" id="KW-0489">Methyltransferase</keyword>
<evidence type="ECO:0000256" key="7">
    <source>
        <dbReference type="ARBA" id="ARBA00023125"/>
    </source>
</evidence>
<dbReference type="Pfam" id="PF01555">
    <property type="entry name" value="N6_N4_Mtase"/>
    <property type="match status" value="1"/>
</dbReference>
<dbReference type="EC" id="2.1.1.113" evidence="2"/>
<dbReference type="RefSeq" id="WP_248835422.1">
    <property type="nucleotide sequence ID" value="NZ_JAJEQE010000025.1"/>
</dbReference>
<keyword evidence="4" id="KW-0808">Transferase</keyword>
<dbReference type="InterPro" id="IPR002941">
    <property type="entry name" value="DNA_methylase_N4/N6"/>
</dbReference>
<dbReference type="PROSITE" id="PS00093">
    <property type="entry name" value="N4_MTASE"/>
    <property type="match status" value="1"/>
</dbReference>
<keyword evidence="7" id="KW-0238">DNA-binding</keyword>
<evidence type="ECO:0000313" key="11">
    <source>
        <dbReference type="Proteomes" id="UP001299235"/>
    </source>
</evidence>
<accession>A0ABS8EXX3</accession>
<dbReference type="Proteomes" id="UP001299235">
    <property type="component" value="Unassembled WGS sequence"/>
</dbReference>
<evidence type="ECO:0000256" key="2">
    <source>
        <dbReference type="ARBA" id="ARBA00012185"/>
    </source>
</evidence>